<dbReference type="Gene3D" id="1.10.10.10">
    <property type="entry name" value="Winged helix-like DNA-binding domain superfamily/Winged helix DNA-binding domain"/>
    <property type="match status" value="1"/>
</dbReference>
<dbReference type="Pfam" id="PF00126">
    <property type="entry name" value="HTH_1"/>
    <property type="match status" value="1"/>
</dbReference>
<dbReference type="GO" id="GO:0000976">
    <property type="term" value="F:transcription cis-regulatory region binding"/>
    <property type="evidence" value="ECO:0007669"/>
    <property type="project" value="TreeGrafter"/>
</dbReference>
<dbReference type="SUPFAM" id="SSF53850">
    <property type="entry name" value="Periplasmic binding protein-like II"/>
    <property type="match status" value="1"/>
</dbReference>
<dbReference type="Proteomes" id="UP000284277">
    <property type="component" value="Unassembled WGS sequence"/>
</dbReference>
<dbReference type="Pfam" id="PF03466">
    <property type="entry name" value="LysR_substrate"/>
    <property type="match status" value="1"/>
</dbReference>
<comment type="caution">
    <text evidence="6">The sequence shown here is derived from an EMBL/GenBank/DDBJ whole genome shotgun (WGS) entry which is preliminary data.</text>
</comment>
<name>A0A419SZY0_9FIRM</name>
<evidence type="ECO:0000256" key="2">
    <source>
        <dbReference type="ARBA" id="ARBA00023015"/>
    </source>
</evidence>
<keyword evidence="4" id="KW-0804">Transcription</keyword>
<evidence type="ECO:0000259" key="5">
    <source>
        <dbReference type="PROSITE" id="PS50931"/>
    </source>
</evidence>
<keyword evidence="3" id="KW-0238">DNA-binding</keyword>
<evidence type="ECO:0000256" key="3">
    <source>
        <dbReference type="ARBA" id="ARBA00023125"/>
    </source>
</evidence>
<dbReference type="GO" id="GO:0003700">
    <property type="term" value="F:DNA-binding transcription factor activity"/>
    <property type="evidence" value="ECO:0007669"/>
    <property type="project" value="InterPro"/>
</dbReference>
<evidence type="ECO:0000256" key="1">
    <source>
        <dbReference type="ARBA" id="ARBA00009437"/>
    </source>
</evidence>
<protein>
    <recommendedName>
        <fullName evidence="5">HTH lysR-type domain-containing protein</fullName>
    </recommendedName>
</protein>
<evidence type="ECO:0000256" key="4">
    <source>
        <dbReference type="ARBA" id="ARBA00023163"/>
    </source>
</evidence>
<dbReference type="PANTHER" id="PTHR30126">
    <property type="entry name" value="HTH-TYPE TRANSCRIPTIONAL REGULATOR"/>
    <property type="match status" value="1"/>
</dbReference>
<dbReference type="InterPro" id="IPR036388">
    <property type="entry name" value="WH-like_DNA-bd_sf"/>
</dbReference>
<dbReference type="AlphaFoldDB" id="A0A419SZY0"/>
<dbReference type="Gene3D" id="3.40.190.290">
    <property type="match status" value="1"/>
</dbReference>
<dbReference type="PANTHER" id="PTHR30126:SF78">
    <property type="entry name" value="HTH LYSR-TYPE DOMAIN-CONTAINING PROTEIN"/>
    <property type="match status" value="1"/>
</dbReference>
<reference evidence="6 7" key="1">
    <citation type="submission" date="2016-08" db="EMBL/GenBank/DDBJ databases">
        <title>A new outlook on sporulation: Clostridium algidixylanolyticum.</title>
        <authorList>
            <person name="Poppleton D.I."/>
            <person name="Gribaldo S."/>
        </authorList>
    </citation>
    <scope>NUCLEOTIDE SEQUENCE [LARGE SCALE GENOMIC DNA]</scope>
    <source>
        <strain evidence="6 7">SPL73</strain>
    </source>
</reference>
<gene>
    <name evidence="6" type="ORF">BET01_05315</name>
</gene>
<dbReference type="EMBL" id="MCIA01000030">
    <property type="protein sequence ID" value="RKD30739.1"/>
    <property type="molecule type" value="Genomic_DNA"/>
</dbReference>
<dbReference type="InterPro" id="IPR036390">
    <property type="entry name" value="WH_DNA-bd_sf"/>
</dbReference>
<keyword evidence="2" id="KW-0805">Transcription regulation</keyword>
<evidence type="ECO:0000313" key="7">
    <source>
        <dbReference type="Proteomes" id="UP000284277"/>
    </source>
</evidence>
<dbReference type="RefSeq" id="WP_120197527.1">
    <property type="nucleotide sequence ID" value="NZ_MCIA01000030.1"/>
</dbReference>
<dbReference type="OrthoDB" id="107670at2"/>
<sequence>MRDSDWEILYELYKNPNMSKAASLLFMTQPSLTKRLQNMESEFQVTIVNRTPQGLEFTIEGEFLAKQAKTYLDFMKETNQGLNELKESAKESIVIGSSYTYSKYTLTDVLYQYKQTHSNVNFHIVNDQSNLLFRKLLEGTVDVGFIRGDYEGAVNKVLIGQNQAYLITKEKVDFSQLPNLQRIAYSTNDRTKELLDEWWQDRYGTAMPSGMEVGFIDFAWQLISKGPGYTSCFLPNNFVNEYNLCLTPLTKKDGSPVIRNTWFIYPKNKRKSKMLEDFIHYVERELAMK</sequence>
<dbReference type="InterPro" id="IPR005119">
    <property type="entry name" value="LysR_subst-bd"/>
</dbReference>
<feature type="domain" description="HTH lysR-type" evidence="5">
    <location>
        <begin position="1"/>
        <end position="58"/>
    </location>
</feature>
<organism evidence="6 7">
    <name type="scientific">Lacrimispora algidixylanolytica</name>
    <dbReference type="NCBI Taxonomy" id="94868"/>
    <lineage>
        <taxon>Bacteria</taxon>
        <taxon>Bacillati</taxon>
        <taxon>Bacillota</taxon>
        <taxon>Clostridia</taxon>
        <taxon>Lachnospirales</taxon>
        <taxon>Lachnospiraceae</taxon>
        <taxon>Lacrimispora</taxon>
    </lineage>
</organism>
<dbReference type="InterPro" id="IPR000847">
    <property type="entry name" value="LysR_HTH_N"/>
</dbReference>
<dbReference type="CDD" id="cd05466">
    <property type="entry name" value="PBP2_LTTR_substrate"/>
    <property type="match status" value="1"/>
</dbReference>
<dbReference type="PROSITE" id="PS50931">
    <property type="entry name" value="HTH_LYSR"/>
    <property type="match status" value="1"/>
</dbReference>
<comment type="similarity">
    <text evidence="1">Belongs to the LysR transcriptional regulatory family.</text>
</comment>
<evidence type="ECO:0000313" key="6">
    <source>
        <dbReference type="EMBL" id="RKD30739.1"/>
    </source>
</evidence>
<accession>A0A419SZY0</accession>
<dbReference type="SUPFAM" id="SSF46785">
    <property type="entry name" value="Winged helix' DNA-binding domain"/>
    <property type="match status" value="1"/>
</dbReference>
<proteinExistence type="inferred from homology"/>
<keyword evidence="7" id="KW-1185">Reference proteome</keyword>